<dbReference type="AlphaFoldDB" id="A0AAW1K341"/>
<reference evidence="1 2" key="1">
    <citation type="journal article" date="2024" name="BMC Genomics">
        <title>De novo assembly and annotation of Popillia japonica's genome with initial clues to its potential as an invasive pest.</title>
        <authorList>
            <person name="Cucini C."/>
            <person name="Boschi S."/>
            <person name="Funari R."/>
            <person name="Cardaioli E."/>
            <person name="Iannotti N."/>
            <person name="Marturano G."/>
            <person name="Paoli F."/>
            <person name="Bruttini M."/>
            <person name="Carapelli A."/>
            <person name="Frati F."/>
            <person name="Nardi F."/>
        </authorList>
    </citation>
    <scope>NUCLEOTIDE SEQUENCE [LARGE SCALE GENOMIC DNA]</scope>
    <source>
        <strain evidence="1">DMR45628</strain>
    </source>
</reference>
<gene>
    <name evidence="1" type="ORF">QE152_g24857</name>
</gene>
<keyword evidence="2" id="KW-1185">Reference proteome</keyword>
<accession>A0AAW1K341</accession>
<sequence>MLIKPKNPQDSEKTKTDIKNQLSPANLEVGIKEIRTVKDGGILIKCANKTEVDKLKKEVKCANKTEVDKLKKEAQNKLQCANKTEVDKLKKEAQNKLQKNYVIKT</sequence>
<dbReference type="Proteomes" id="UP001458880">
    <property type="component" value="Unassembled WGS sequence"/>
</dbReference>
<proteinExistence type="predicted"/>
<protein>
    <submittedName>
        <fullName evidence="1">Uncharacterized protein</fullName>
    </submittedName>
</protein>
<dbReference type="EMBL" id="JASPKY010000262">
    <property type="protein sequence ID" value="KAK9712545.1"/>
    <property type="molecule type" value="Genomic_DNA"/>
</dbReference>
<evidence type="ECO:0000313" key="2">
    <source>
        <dbReference type="Proteomes" id="UP001458880"/>
    </source>
</evidence>
<evidence type="ECO:0000313" key="1">
    <source>
        <dbReference type="EMBL" id="KAK9712545.1"/>
    </source>
</evidence>
<name>A0AAW1K341_POPJA</name>
<organism evidence="1 2">
    <name type="scientific">Popillia japonica</name>
    <name type="common">Japanese beetle</name>
    <dbReference type="NCBI Taxonomy" id="7064"/>
    <lineage>
        <taxon>Eukaryota</taxon>
        <taxon>Metazoa</taxon>
        <taxon>Ecdysozoa</taxon>
        <taxon>Arthropoda</taxon>
        <taxon>Hexapoda</taxon>
        <taxon>Insecta</taxon>
        <taxon>Pterygota</taxon>
        <taxon>Neoptera</taxon>
        <taxon>Endopterygota</taxon>
        <taxon>Coleoptera</taxon>
        <taxon>Polyphaga</taxon>
        <taxon>Scarabaeiformia</taxon>
        <taxon>Scarabaeidae</taxon>
        <taxon>Rutelinae</taxon>
        <taxon>Popillia</taxon>
    </lineage>
</organism>
<comment type="caution">
    <text evidence="1">The sequence shown here is derived from an EMBL/GenBank/DDBJ whole genome shotgun (WGS) entry which is preliminary data.</text>
</comment>